<protein>
    <submittedName>
        <fullName evidence="5">Hsp90 cochaperone</fullName>
    </submittedName>
</protein>
<evidence type="ECO:0000256" key="3">
    <source>
        <dbReference type="PROSITE-ProRule" id="PRU00339"/>
    </source>
</evidence>
<keyword evidence="6" id="KW-1185">Reference proteome</keyword>
<evidence type="ECO:0000256" key="2">
    <source>
        <dbReference type="ARBA" id="ARBA00022803"/>
    </source>
</evidence>
<keyword evidence="1" id="KW-0677">Repeat</keyword>
<sequence>MADPFKLGNKFFSAKKYPRAIKKFTEALEQDPADEEAAAILTNRSAAYTLLQEYDLAIADGKLAAERRPRWAKTQVRLAEAYSRKHAFALADQAWALAIDYAETDEERQRYEHLREQAAAAGTRANEQNGSEPGIRPARSSEVWWFKSAKKRENGPPSKSANAVFAVSCYAWEKCNEAWAGIDRSVYRANAGQVATHPFSNMELCYLVETILTDQRSFHLPPNMEGAIPALRKLEILIASESQTGNFEHYFDGTWTGTRVIDDLDRRISENWNNGIPGRKMVRLVTRSIIYGRIVCAFLQSVNGRHEVHEAERVKWAHEHLDIKGHVFGRTMIRSVKMEYMRCLVAGHRAAKTASAKRMFALEKIEAAAGEVLRDHFDDIYWYFLDQEDARFRIAFDHLPRWEALGALGYVNYVRLCDSLRGFPEGEVVFGDREAAKKMAEYYDAAQQLMPDDFYLKRIFAYCALYGHLRAGGLTIAELHERVAEAERLDEIVSPYFGPMPKDFEQRNTSRFLAKGAANIPASLVIRPVPTVRCFEGQDSKEYVSDKMWEGLPGDVGLLDAITHADASTMGDRHLVEAMTRLTTS</sequence>
<dbReference type="EMBL" id="PUHQ01000009">
    <property type="protein sequence ID" value="KAG0665426.1"/>
    <property type="molecule type" value="Genomic_DNA"/>
</dbReference>
<evidence type="ECO:0000256" key="4">
    <source>
        <dbReference type="SAM" id="MobiDB-lite"/>
    </source>
</evidence>
<dbReference type="OrthoDB" id="2528277at2759"/>
<organism evidence="5 6">
    <name type="scientific">Rhodotorula mucilaginosa</name>
    <name type="common">Yeast</name>
    <name type="synonym">Rhodotorula rubra</name>
    <dbReference type="NCBI Taxonomy" id="5537"/>
    <lineage>
        <taxon>Eukaryota</taxon>
        <taxon>Fungi</taxon>
        <taxon>Dikarya</taxon>
        <taxon>Basidiomycota</taxon>
        <taxon>Pucciniomycotina</taxon>
        <taxon>Microbotryomycetes</taxon>
        <taxon>Sporidiobolales</taxon>
        <taxon>Sporidiobolaceae</taxon>
        <taxon>Rhodotorula</taxon>
    </lineage>
</organism>
<accession>A0A9P6W7Z8</accession>
<feature type="repeat" description="TPR" evidence="3">
    <location>
        <begin position="2"/>
        <end position="34"/>
    </location>
</feature>
<dbReference type="SMART" id="SM00028">
    <property type="entry name" value="TPR"/>
    <property type="match status" value="3"/>
</dbReference>
<dbReference type="Proteomes" id="UP000777482">
    <property type="component" value="Unassembled WGS sequence"/>
</dbReference>
<dbReference type="AlphaFoldDB" id="A0A9P6W7Z8"/>
<dbReference type="PROSITE" id="PS50005">
    <property type="entry name" value="TPR"/>
    <property type="match status" value="1"/>
</dbReference>
<proteinExistence type="predicted"/>
<dbReference type="InterPro" id="IPR019734">
    <property type="entry name" value="TPR_rpt"/>
</dbReference>
<evidence type="ECO:0000313" key="5">
    <source>
        <dbReference type="EMBL" id="KAG0665426.1"/>
    </source>
</evidence>
<reference evidence="5 6" key="1">
    <citation type="submission" date="2020-11" db="EMBL/GenBank/DDBJ databases">
        <title>Kefir isolates.</title>
        <authorList>
            <person name="Marcisauskas S."/>
            <person name="Kim Y."/>
            <person name="Blasche S."/>
        </authorList>
    </citation>
    <scope>NUCLEOTIDE SEQUENCE [LARGE SCALE GENOMIC DNA]</scope>
    <source>
        <strain evidence="5 6">KR</strain>
    </source>
</reference>
<name>A0A9P6W7Z8_RHOMI</name>
<dbReference type="GO" id="GO:0051879">
    <property type="term" value="F:Hsp90 protein binding"/>
    <property type="evidence" value="ECO:0007669"/>
    <property type="project" value="TreeGrafter"/>
</dbReference>
<dbReference type="PANTHER" id="PTHR22904">
    <property type="entry name" value="TPR REPEAT CONTAINING PROTEIN"/>
    <property type="match status" value="1"/>
</dbReference>
<comment type="caution">
    <text evidence="5">The sequence shown here is derived from an EMBL/GenBank/DDBJ whole genome shotgun (WGS) entry which is preliminary data.</text>
</comment>
<evidence type="ECO:0000313" key="6">
    <source>
        <dbReference type="Proteomes" id="UP000777482"/>
    </source>
</evidence>
<dbReference type="PANTHER" id="PTHR22904:SF523">
    <property type="entry name" value="STRESS-INDUCED-PHOSPHOPROTEIN 1"/>
    <property type="match status" value="1"/>
</dbReference>
<evidence type="ECO:0000256" key="1">
    <source>
        <dbReference type="ARBA" id="ARBA00022737"/>
    </source>
</evidence>
<feature type="region of interest" description="Disordered" evidence="4">
    <location>
        <begin position="117"/>
        <end position="137"/>
    </location>
</feature>
<dbReference type="Gene3D" id="1.25.40.10">
    <property type="entry name" value="Tetratricopeptide repeat domain"/>
    <property type="match status" value="1"/>
</dbReference>
<keyword evidence="2 3" id="KW-0802">TPR repeat</keyword>
<dbReference type="SUPFAM" id="SSF48452">
    <property type="entry name" value="TPR-like"/>
    <property type="match status" value="1"/>
</dbReference>
<dbReference type="InterPro" id="IPR011990">
    <property type="entry name" value="TPR-like_helical_dom_sf"/>
</dbReference>
<gene>
    <name evidence="5" type="primary">STI1_2</name>
    <name evidence="5" type="ORF">C6P46_006873</name>
</gene>